<dbReference type="InterPro" id="IPR047546">
    <property type="entry name" value="Rcat_RBR_RNF216"/>
</dbReference>
<proteinExistence type="predicted"/>
<feature type="region of interest" description="Disordered" evidence="1">
    <location>
        <begin position="572"/>
        <end position="591"/>
    </location>
</feature>
<keyword evidence="2" id="KW-0472">Membrane</keyword>
<dbReference type="AlphaFoldDB" id="A0A061BM32"/>
<dbReference type="EMBL" id="LK052951">
    <property type="protein sequence ID" value="CDR48083.1"/>
    <property type="molecule type" value="Genomic_DNA"/>
</dbReference>
<name>A0A061BM32_RHOTO</name>
<accession>A0A061BM32</accession>
<feature type="compositionally biased region" description="Basic and acidic residues" evidence="1">
    <location>
        <begin position="219"/>
        <end position="229"/>
    </location>
</feature>
<feature type="region of interest" description="Disordered" evidence="1">
    <location>
        <begin position="106"/>
        <end position="133"/>
    </location>
</feature>
<evidence type="ECO:0000256" key="1">
    <source>
        <dbReference type="SAM" id="MobiDB-lite"/>
    </source>
</evidence>
<keyword evidence="2" id="KW-1133">Transmembrane helix</keyword>
<protein>
    <submittedName>
        <fullName evidence="3">RHTO0S16e00892g1_1</fullName>
    </submittedName>
</protein>
<feature type="region of interest" description="Disordered" evidence="1">
    <location>
        <begin position="215"/>
        <end position="243"/>
    </location>
</feature>
<dbReference type="Pfam" id="PF26200">
    <property type="entry name" value="Rcat_RNF216"/>
    <property type="match status" value="1"/>
</dbReference>
<evidence type="ECO:0000313" key="3">
    <source>
        <dbReference type="EMBL" id="CDR48083.1"/>
    </source>
</evidence>
<reference evidence="3" key="1">
    <citation type="journal article" date="2014" name="Genome Announc.">
        <title>Draft genome sequence of Rhodosporidium toruloides CECT1137, an oleaginous yeast of biotechnological interest.</title>
        <authorList>
            <person name="Morin N."/>
            <person name="Calcas X."/>
            <person name="Devillers H."/>
            <person name="Durrens P."/>
            <person name="Sherman D.J."/>
            <person name="Nicaud J.-M."/>
            <person name="Neuveglise C."/>
        </authorList>
    </citation>
    <scope>NUCLEOTIDE SEQUENCE</scope>
    <source>
        <strain evidence="3">CECT1137</strain>
    </source>
</reference>
<evidence type="ECO:0000256" key="2">
    <source>
        <dbReference type="SAM" id="Phobius"/>
    </source>
</evidence>
<gene>
    <name evidence="3" type="ORF">RHTO0S_16e00892g</name>
</gene>
<sequence>MTPSVSSHVPSSTTAHSAALTLLTHLFPHTSPPFLASCVTHHLARQPTLKAEEVVERVGEKLLVEEREEGGWEMEGEEVRGWIWIATTSLDRRGGEGIAGREEVRRAFGKEKRRGREDGGRKDNGRKRTRKRRVDETLARNLALIRLHALFPLEPISSLRSLVLKEKESFLSRAVEEVLRFQVLRNRRARERREREGRQGGMFWRDVWETLFPPTPSRVDTKGKGPARDDESETPPVLTPGDLVHPSSYNAALSSHFHSLFPLLSSTQPGRIEEVVEREGGTYEGMRGRLEEEELRAQERRGRGRRGWWGRLIGLQDCETAEEGEKGKRRAREERGDVHPLLRGEVEAFWRAREGRSETAPATTMTPTIASGDPAANVDDECQCCFAPISPDPAHSVSCSPSPSSQSPSSPADTHSFCYSCLAALIRTYTFEGASLPDSLLQDGSIPCFAASSLPCSRSISPSSLSRVLDPALRAALDRRILETTLDRLASSGAPLARCPFCPYAVMRDSTASAGPLASVFVPAWVGTFPPSAWEAARTVVGVVCLSGLVLVGCVVVLLFGGSSKLERTYEELYPSSPSSPSPSDDPDSRATPLLSLQTNLLLAPHHTPFLLLTHIRTLVSRILSVKLGRNTVFVCGASGGAVVGRETREGGWLRRLEGVQELQWEEEEEVEGEEGVVEEMRRARLVEYLWPAEADERGEGEGWEPCGRLSCTLCSAPLNPSAPALHRCTSASSSSSWTPASEQAQAEESLRLAVEKAMSDAVSWVCARCGARGRKEVGAGACNKVTCRCGTAYCHLCHAPIPPSVGYTHFCQHPHDPRTGTCERGCGKCGLWTEPDERARVESARRNAQRKWALDHPDWAEKVNLSSASLKRVGPDLDVDSLAEQAWDVYDAVVATVARMLLS</sequence>
<keyword evidence="2" id="KW-0812">Transmembrane</keyword>
<feature type="compositionally biased region" description="Basic and acidic residues" evidence="1">
    <location>
        <begin position="106"/>
        <end position="123"/>
    </location>
</feature>
<dbReference type="OrthoDB" id="9977870at2759"/>
<feature type="transmembrane region" description="Helical" evidence="2">
    <location>
        <begin position="540"/>
        <end position="560"/>
    </location>
</feature>
<organism evidence="3">
    <name type="scientific">Rhodotorula toruloides</name>
    <name type="common">Yeast</name>
    <name type="synonym">Rhodosporidium toruloides</name>
    <dbReference type="NCBI Taxonomy" id="5286"/>
    <lineage>
        <taxon>Eukaryota</taxon>
        <taxon>Fungi</taxon>
        <taxon>Dikarya</taxon>
        <taxon>Basidiomycota</taxon>
        <taxon>Pucciniomycotina</taxon>
        <taxon>Microbotryomycetes</taxon>
        <taxon>Sporidiobolales</taxon>
        <taxon>Sporidiobolaceae</taxon>
        <taxon>Rhodotorula</taxon>
    </lineage>
</organism>
<dbReference type="CDD" id="cd20353">
    <property type="entry name" value="Rcat_RBR_RNF216"/>
    <property type="match status" value="1"/>
</dbReference>